<dbReference type="OrthoDB" id="367883at2"/>
<sequence>MTTKIKRLLVPLSLCFCSLNYAQSDTLEVTLNQAMAYATEFGYQSINAEHDIAIARKKVNETLAIGLPQISGNGTFNKNLLIQEIVAQIGGQTQRFKMGTDYSSTLSARADQLLFDGSYLVGLKASKVYVRLSENAKEKTDIEIKQAVAEVYFLAAIAQENIRDFKTSLEANKQIYEETKAYFENGLKEDTDVDQIKLMINESNRLYLEAKRQQTLTMAILKFSMGYDIDKPLKVSDNITELLSRIPVNPSPGENVFSHIDYRSLLTQMDIQGLDIKNQKALALPKLSAFASYDYTMLGDDLSELISTDGAVIGLSLSVPIFSSGQRSAQLKQKKLGLTKLNIERKMLEQSLERDRLIATTNLANAKEQYNNAEEALEIATRIYDKALLKFKNGLASSLELSQNENTMVEAIIAFRSAATNYFNMHLNYQKATAQL</sequence>
<evidence type="ECO:0000256" key="6">
    <source>
        <dbReference type="ARBA" id="ARBA00023136"/>
    </source>
</evidence>
<accession>A0A521CI56</accession>
<evidence type="ECO:0000256" key="3">
    <source>
        <dbReference type="ARBA" id="ARBA00022448"/>
    </source>
</evidence>
<dbReference type="SUPFAM" id="SSF56954">
    <property type="entry name" value="Outer membrane efflux proteins (OEP)"/>
    <property type="match status" value="1"/>
</dbReference>
<evidence type="ECO:0000256" key="4">
    <source>
        <dbReference type="ARBA" id="ARBA00022452"/>
    </source>
</evidence>
<feature type="signal peptide" evidence="9">
    <location>
        <begin position="1"/>
        <end position="22"/>
    </location>
</feature>
<keyword evidence="5" id="KW-0812">Transmembrane</keyword>
<dbReference type="InterPro" id="IPR051906">
    <property type="entry name" value="TolC-like"/>
</dbReference>
<dbReference type="PANTHER" id="PTHR30026">
    <property type="entry name" value="OUTER MEMBRANE PROTEIN TOLC"/>
    <property type="match status" value="1"/>
</dbReference>
<dbReference type="Pfam" id="PF02321">
    <property type="entry name" value="OEP"/>
    <property type="match status" value="2"/>
</dbReference>
<name>A0A521CI56_SACCC</name>
<keyword evidence="9" id="KW-0732">Signal</keyword>
<keyword evidence="4" id="KW-1134">Transmembrane beta strand</keyword>
<keyword evidence="3" id="KW-0813">Transport</keyword>
<dbReference type="Proteomes" id="UP000319040">
    <property type="component" value="Unassembled WGS sequence"/>
</dbReference>
<proteinExistence type="inferred from homology"/>
<dbReference type="GO" id="GO:0015562">
    <property type="term" value="F:efflux transmembrane transporter activity"/>
    <property type="evidence" value="ECO:0007669"/>
    <property type="project" value="InterPro"/>
</dbReference>
<evidence type="ECO:0000256" key="5">
    <source>
        <dbReference type="ARBA" id="ARBA00022692"/>
    </source>
</evidence>
<dbReference type="AlphaFoldDB" id="A0A521CI56"/>
<evidence type="ECO:0000313" key="11">
    <source>
        <dbReference type="Proteomes" id="UP000319040"/>
    </source>
</evidence>
<feature type="chain" id="PRO_5021757648" evidence="9">
    <location>
        <begin position="23"/>
        <end position="436"/>
    </location>
</feature>
<evidence type="ECO:0000256" key="2">
    <source>
        <dbReference type="ARBA" id="ARBA00007613"/>
    </source>
</evidence>
<dbReference type="GO" id="GO:0009279">
    <property type="term" value="C:cell outer membrane"/>
    <property type="evidence" value="ECO:0007669"/>
    <property type="project" value="UniProtKB-SubCell"/>
</dbReference>
<evidence type="ECO:0000256" key="1">
    <source>
        <dbReference type="ARBA" id="ARBA00004442"/>
    </source>
</evidence>
<dbReference type="GO" id="GO:0015288">
    <property type="term" value="F:porin activity"/>
    <property type="evidence" value="ECO:0007669"/>
    <property type="project" value="TreeGrafter"/>
</dbReference>
<evidence type="ECO:0000313" key="10">
    <source>
        <dbReference type="EMBL" id="SMO59108.1"/>
    </source>
</evidence>
<comment type="similarity">
    <text evidence="2">Belongs to the outer membrane factor (OMF) (TC 1.B.17) family.</text>
</comment>
<dbReference type="EMBL" id="FXTB01000003">
    <property type="protein sequence ID" value="SMO59108.1"/>
    <property type="molecule type" value="Genomic_DNA"/>
</dbReference>
<keyword evidence="7" id="KW-0998">Cell outer membrane</keyword>
<dbReference type="InterPro" id="IPR003423">
    <property type="entry name" value="OMP_efflux"/>
</dbReference>
<gene>
    <name evidence="10" type="ORF">SAMN06265379_103173</name>
</gene>
<comment type="subcellular location">
    <subcellularLocation>
        <location evidence="1">Cell outer membrane</location>
    </subcellularLocation>
</comment>
<dbReference type="Gene3D" id="1.20.1600.10">
    <property type="entry name" value="Outer membrane efflux proteins (OEP)"/>
    <property type="match status" value="1"/>
</dbReference>
<evidence type="ECO:0000256" key="7">
    <source>
        <dbReference type="ARBA" id="ARBA00023237"/>
    </source>
</evidence>
<dbReference type="RefSeq" id="WP_142532886.1">
    <property type="nucleotide sequence ID" value="NZ_FXTB01000003.1"/>
</dbReference>
<feature type="coiled-coil region" evidence="8">
    <location>
        <begin position="356"/>
        <end position="390"/>
    </location>
</feature>
<dbReference type="PANTHER" id="PTHR30026:SF20">
    <property type="entry name" value="OUTER MEMBRANE PROTEIN TOLC"/>
    <property type="match status" value="1"/>
</dbReference>
<protein>
    <submittedName>
        <fullName evidence="10">Outer membrane protein TolC</fullName>
    </submittedName>
</protein>
<organism evidence="10 11">
    <name type="scientific">Saccharicrinis carchari</name>
    <dbReference type="NCBI Taxonomy" id="1168039"/>
    <lineage>
        <taxon>Bacteria</taxon>
        <taxon>Pseudomonadati</taxon>
        <taxon>Bacteroidota</taxon>
        <taxon>Bacteroidia</taxon>
        <taxon>Marinilabiliales</taxon>
        <taxon>Marinilabiliaceae</taxon>
        <taxon>Saccharicrinis</taxon>
    </lineage>
</organism>
<keyword evidence="11" id="KW-1185">Reference proteome</keyword>
<evidence type="ECO:0000256" key="8">
    <source>
        <dbReference type="SAM" id="Coils"/>
    </source>
</evidence>
<evidence type="ECO:0000256" key="9">
    <source>
        <dbReference type="SAM" id="SignalP"/>
    </source>
</evidence>
<keyword evidence="8" id="KW-0175">Coiled coil</keyword>
<reference evidence="10 11" key="1">
    <citation type="submission" date="2017-05" db="EMBL/GenBank/DDBJ databases">
        <authorList>
            <person name="Varghese N."/>
            <person name="Submissions S."/>
        </authorList>
    </citation>
    <scope>NUCLEOTIDE SEQUENCE [LARGE SCALE GENOMIC DNA]</scope>
    <source>
        <strain evidence="10 11">DSM 27040</strain>
    </source>
</reference>
<dbReference type="GO" id="GO:1990281">
    <property type="term" value="C:efflux pump complex"/>
    <property type="evidence" value="ECO:0007669"/>
    <property type="project" value="TreeGrafter"/>
</dbReference>
<keyword evidence="6" id="KW-0472">Membrane</keyword>